<dbReference type="InterPro" id="IPR043129">
    <property type="entry name" value="ATPase_NBD"/>
</dbReference>
<name>A0A7W7C6E7_9PSEU</name>
<dbReference type="Gene3D" id="3.30.420.40">
    <property type="match status" value="2"/>
</dbReference>
<evidence type="ECO:0000313" key="2">
    <source>
        <dbReference type="EMBL" id="MBB4675390.1"/>
    </source>
</evidence>
<dbReference type="PANTHER" id="PTHR43190:SF3">
    <property type="entry name" value="N-ACETYL-D-GLUCOSAMINE KINASE"/>
    <property type="match status" value="1"/>
</dbReference>
<keyword evidence="3" id="KW-1185">Reference proteome</keyword>
<dbReference type="Proteomes" id="UP000533598">
    <property type="component" value="Unassembled WGS sequence"/>
</dbReference>
<comment type="caution">
    <text evidence="2">The sequence shown here is derived from an EMBL/GenBank/DDBJ whole genome shotgun (WGS) entry which is preliminary data.</text>
</comment>
<protein>
    <submittedName>
        <fullName evidence="2">N-acetylglucosamine kinase-like BadF-type ATPase</fullName>
    </submittedName>
</protein>
<evidence type="ECO:0000259" key="1">
    <source>
        <dbReference type="Pfam" id="PF01869"/>
    </source>
</evidence>
<dbReference type="GO" id="GO:0016301">
    <property type="term" value="F:kinase activity"/>
    <property type="evidence" value="ECO:0007669"/>
    <property type="project" value="UniProtKB-KW"/>
</dbReference>
<feature type="domain" description="ATPase BadF/BadG/BcrA/BcrD type" evidence="1">
    <location>
        <begin position="14"/>
        <end position="310"/>
    </location>
</feature>
<dbReference type="PANTHER" id="PTHR43190">
    <property type="entry name" value="N-ACETYL-D-GLUCOSAMINE KINASE"/>
    <property type="match status" value="1"/>
</dbReference>
<dbReference type="InterPro" id="IPR052519">
    <property type="entry name" value="Euk-type_GlcNAc_Kinase"/>
</dbReference>
<sequence length="351" mass="35928">MSERPEISDLVLAIDGGNSKTDVMLVTRDGQVLSRVRGPGSPPQTVGMQRGLDTFERLITEAARQAGYSGEAPFAAHTSAYLAGADLPKEEQFLQEAITARGWSATTMVANDTFALLRAGSPTGAGVAVVCGAGINAVGVAPDGRVHRFPALGRISGDWGGGAHLGSEALWLAVRAEDGRGLPTELLPAVLAHFAVGSMLELIERLHFGELSEDVLHELCPLLFRVAAAGDAVAAEVVDRLAEEVSLLATVSLQSLGLTGEPVDVVLGGGVLTGVGATVIDEVARRCKAVAPLATVSVVEVIPVVGAALAGLDALGADRAAEIRLRESFLAPATDESAPIADGDAGEPAAV</sequence>
<dbReference type="SUPFAM" id="SSF53067">
    <property type="entry name" value="Actin-like ATPase domain"/>
    <property type="match status" value="2"/>
</dbReference>
<evidence type="ECO:0000313" key="3">
    <source>
        <dbReference type="Proteomes" id="UP000533598"/>
    </source>
</evidence>
<proteinExistence type="predicted"/>
<accession>A0A7W7C6E7</accession>
<dbReference type="Pfam" id="PF01869">
    <property type="entry name" value="BcrAD_BadFG"/>
    <property type="match status" value="1"/>
</dbReference>
<dbReference type="EMBL" id="JACHMH010000001">
    <property type="protein sequence ID" value="MBB4675390.1"/>
    <property type="molecule type" value="Genomic_DNA"/>
</dbReference>
<dbReference type="AlphaFoldDB" id="A0A7W7C6E7"/>
<keyword evidence="2" id="KW-0418">Kinase</keyword>
<gene>
    <name evidence="2" type="ORF">HNR67_001508</name>
</gene>
<reference evidence="2 3" key="1">
    <citation type="submission" date="2020-08" db="EMBL/GenBank/DDBJ databases">
        <title>Sequencing the genomes of 1000 actinobacteria strains.</title>
        <authorList>
            <person name="Klenk H.-P."/>
        </authorList>
    </citation>
    <scope>NUCLEOTIDE SEQUENCE [LARGE SCALE GENOMIC DNA]</scope>
    <source>
        <strain evidence="2 3">DSM 44230</strain>
    </source>
</reference>
<organism evidence="2 3">
    <name type="scientific">Crossiella cryophila</name>
    <dbReference type="NCBI Taxonomy" id="43355"/>
    <lineage>
        <taxon>Bacteria</taxon>
        <taxon>Bacillati</taxon>
        <taxon>Actinomycetota</taxon>
        <taxon>Actinomycetes</taxon>
        <taxon>Pseudonocardiales</taxon>
        <taxon>Pseudonocardiaceae</taxon>
        <taxon>Crossiella</taxon>
    </lineage>
</organism>
<dbReference type="InterPro" id="IPR002731">
    <property type="entry name" value="ATPase_BadF"/>
</dbReference>
<keyword evidence="2" id="KW-0808">Transferase</keyword>
<dbReference type="RefSeq" id="WP_185001368.1">
    <property type="nucleotide sequence ID" value="NZ_BAAAUI010000006.1"/>
</dbReference>